<evidence type="ECO:0000313" key="2">
    <source>
        <dbReference type="Proteomes" id="UP000546200"/>
    </source>
</evidence>
<name>A0A7W9ET37_9SPHN</name>
<dbReference type="RefSeq" id="WP_184054521.1">
    <property type="nucleotide sequence ID" value="NZ_JACIJK010000002.1"/>
</dbReference>
<dbReference type="EMBL" id="JACIJK010000002">
    <property type="protein sequence ID" value="MBB5713779.1"/>
    <property type="molecule type" value="Genomic_DNA"/>
</dbReference>
<proteinExistence type="predicted"/>
<keyword evidence="2" id="KW-1185">Reference proteome</keyword>
<sequence>MLDIARNHHGSRHVTSTLGDLYYFQPGEHGYIARKLQLTKNEDGALQVKPDQFWQGPDSFVTPRDTLDHCCDLAARIMDALGPSASQTPAYKVVVQRLKYQASHADFDKLADLARDGLGRWGRVGFNVDRNRQDAAGPFRRKGWSDLFGLFMLSPWLSRLARQGNSWFVRSDPYHRSRLGDRVVEHPHHDARFFTGLCGARDNVRTEAFIDGAWQELPVNLDALTILPGRKAEGLFGLKPTLHRVVQTSAPVTQANESARTTNVTLLIGAA</sequence>
<evidence type="ECO:0000313" key="1">
    <source>
        <dbReference type="EMBL" id="MBB5713779.1"/>
    </source>
</evidence>
<reference evidence="1 2" key="1">
    <citation type="submission" date="2020-08" db="EMBL/GenBank/DDBJ databases">
        <title>Genomic Encyclopedia of Type Strains, Phase IV (KMG-IV): sequencing the most valuable type-strain genomes for metagenomic binning, comparative biology and taxonomic classification.</title>
        <authorList>
            <person name="Goeker M."/>
        </authorList>
    </citation>
    <scope>NUCLEOTIDE SEQUENCE [LARGE SCALE GENOMIC DNA]</scope>
    <source>
        <strain evidence="1 2">DSM 100044</strain>
    </source>
</reference>
<protein>
    <submittedName>
        <fullName evidence="1">Uncharacterized protein</fullName>
    </submittedName>
</protein>
<organism evidence="1 2">
    <name type="scientific">Sphingomonas aerophila</name>
    <dbReference type="NCBI Taxonomy" id="1344948"/>
    <lineage>
        <taxon>Bacteria</taxon>
        <taxon>Pseudomonadati</taxon>
        <taxon>Pseudomonadota</taxon>
        <taxon>Alphaproteobacteria</taxon>
        <taxon>Sphingomonadales</taxon>
        <taxon>Sphingomonadaceae</taxon>
        <taxon>Sphingomonas</taxon>
    </lineage>
</organism>
<accession>A0A7W9ET37</accession>
<dbReference type="AlphaFoldDB" id="A0A7W9ET37"/>
<comment type="caution">
    <text evidence="1">The sequence shown here is derived from an EMBL/GenBank/DDBJ whole genome shotgun (WGS) entry which is preliminary data.</text>
</comment>
<dbReference type="Proteomes" id="UP000546200">
    <property type="component" value="Unassembled WGS sequence"/>
</dbReference>
<gene>
    <name evidence="1" type="ORF">FHS94_000602</name>
</gene>